<sequence>MKKQRKIQAILLALTIALVSAGLLRSDVRDIVPDNVQTGIAGGFFHGYISPVQDSSHDSRRDTGNIYADTPQLAVPRNTSVSGQPRQHSQAKRTGHDGFSEATLKDGKVITRYTFSYYFSYISLFPSGIWDGKTRLLSLKKLII</sequence>
<dbReference type="AlphaFoldDB" id="A0A9D9IXL9"/>
<accession>A0A9D9IXL9</accession>
<feature type="region of interest" description="Disordered" evidence="1">
    <location>
        <begin position="76"/>
        <end position="99"/>
    </location>
</feature>
<organism evidence="2 3">
    <name type="scientific">Candidatus Cryptobacteroides excrementipullorum</name>
    <dbReference type="NCBI Taxonomy" id="2840761"/>
    <lineage>
        <taxon>Bacteria</taxon>
        <taxon>Pseudomonadati</taxon>
        <taxon>Bacteroidota</taxon>
        <taxon>Bacteroidia</taxon>
        <taxon>Bacteroidales</taxon>
        <taxon>Candidatus Cryptobacteroides</taxon>
    </lineage>
</organism>
<evidence type="ECO:0000313" key="3">
    <source>
        <dbReference type="Proteomes" id="UP000823771"/>
    </source>
</evidence>
<reference evidence="2" key="1">
    <citation type="submission" date="2020-10" db="EMBL/GenBank/DDBJ databases">
        <authorList>
            <person name="Gilroy R."/>
        </authorList>
    </citation>
    <scope>NUCLEOTIDE SEQUENCE</scope>
    <source>
        <strain evidence="2">2478</strain>
    </source>
</reference>
<evidence type="ECO:0000313" key="2">
    <source>
        <dbReference type="EMBL" id="MBO8479428.1"/>
    </source>
</evidence>
<comment type="caution">
    <text evidence="2">The sequence shown here is derived from an EMBL/GenBank/DDBJ whole genome shotgun (WGS) entry which is preliminary data.</text>
</comment>
<name>A0A9D9IXL9_9BACT</name>
<proteinExistence type="predicted"/>
<evidence type="ECO:0000256" key="1">
    <source>
        <dbReference type="SAM" id="MobiDB-lite"/>
    </source>
</evidence>
<dbReference type="Proteomes" id="UP000823771">
    <property type="component" value="Unassembled WGS sequence"/>
</dbReference>
<gene>
    <name evidence="2" type="ORF">IAB80_11175</name>
</gene>
<feature type="compositionally biased region" description="Polar residues" evidence="1">
    <location>
        <begin position="77"/>
        <end position="88"/>
    </location>
</feature>
<dbReference type="EMBL" id="JADILZ010000108">
    <property type="protein sequence ID" value="MBO8479428.1"/>
    <property type="molecule type" value="Genomic_DNA"/>
</dbReference>
<protein>
    <submittedName>
        <fullName evidence="2">Uncharacterized protein</fullName>
    </submittedName>
</protein>
<reference evidence="2" key="2">
    <citation type="journal article" date="2021" name="PeerJ">
        <title>Extensive microbial diversity within the chicken gut microbiome revealed by metagenomics and culture.</title>
        <authorList>
            <person name="Gilroy R."/>
            <person name="Ravi A."/>
            <person name="Getino M."/>
            <person name="Pursley I."/>
            <person name="Horton D.L."/>
            <person name="Alikhan N.F."/>
            <person name="Baker D."/>
            <person name="Gharbi K."/>
            <person name="Hall N."/>
            <person name="Watson M."/>
            <person name="Adriaenssens E.M."/>
            <person name="Foster-Nyarko E."/>
            <person name="Jarju S."/>
            <person name="Secka A."/>
            <person name="Antonio M."/>
            <person name="Oren A."/>
            <person name="Chaudhuri R.R."/>
            <person name="La Ragione R."/>
            <person name="Hildebrand F."/>
            <person name="Pallen M.J."/>
        </authorList>
    </citation>
    <scope>NUCLEOTIDE SEQUENCE</scope>
    <source>
        <strain evidence="2">2478</strain>
    </source>
</reference>